<comment type="similarity">
    <text evidence="3">Belongs to the metallo-dependent hydrolases superfamily. Phosphotriesterase family.</text>
</comment>
<accession>A0ABX1SK48</accession>
<dbReference type="InterPro" id="IPR032466">
    <property type="entry name" value="Metal_Hydrolase"/>
</dbReference>
<gene>
    <name evidence="4" type="ORF">HF526_29270</name>
</gene>
<dbReference type="InterPro" id="IPR001559">
    <property type="entry name" value="Phosphotriesterase"/>
</dbReference>
<dbReference type="PIRSF" id="PIRSF016839">
    <property type="entry name" value="PhP"/>
    <property type="match status" value="1"/>
</dbReference>
<dbReference type="SUPFAM" id="SSF51556">
    <property type="entry name" value="Metallo-dependent hydrolases"/>
    <property type="match status" value="1"/>
</dbReference>
<organism evidence="4 5">
    <name type="scientific">Pseudonocardia acidicola</name>
    <dbReference type="NCBI Taxonomy" id="2724939"/>
    <lineage>
        <taxon>Bacteria</taxon>
        <taxon>Bacillati</taxon>
        <taxon>Actinomycetota</taxon>
        <taxon>Actinomycetes</taxon>
        <taxon>Pseudonocardiales</taxon>
        <taxon>Pseudonocardiaceae</taxon>
        <taxon>Pseudonocardia</taxon>
    </lineage>
</organism>
<keyword evidence="2" id="KW-0378">Hydrolase</keyword>
<comment type="caution">
    <text evidence="4">The sequence shown here is derived from an EMBL/GenBank/DDBJ whole genome shotgun (WGS) entry which is preliminary data.</text>
</comment>
<dbReference type="Pfam" id="PF02126">
    <property type="entry name" value="PTE"/>
    <property type="match status" value="1"/>
</dbReference>
<evidence type="ECO:0000313" key="4">
    <source>
        <dbReference type="EMBL" id="NMI01355.1"/>
    </source>
</evidence>
<name>A0ABX1SK48_9PSEU</name>
<dbReference type="PANTHER" id="PTHR10819">
    <property type="entry name" value="PHOSPHOTRIESTERASE-RELATED"/>
    <property type="match status" value="1"/>
</dbReference>
<dbReference type="Gene3D" id="3.20.20.140">
    <property type="entry name" value="Metal-dependent hydrolases"/>
    <property type="match status" value="1"/>
</dbReference>
<dbReference type="EMBL" id="JAAXLA010000082">
    <property type="protein sequence ID" value="NMI01355.1"/>
    <property type="molecule type" value="Genomic_DNA"/>
</dbReference>
<protein>
    <submittedName>
        <fullName evidence="4">Aryldialkylphosphatase</fullName>
    </submittedName>
</protein>
<proteinExistence type="inferred from homology"/>
<keyword evidence="5" id="KW-1185">Reference proteome</keyword>
<evidence type="ECO:0000256" key="2">
    <source>
        <dbReference type="ARBA" id="ARBA00022801"/>
    </source>
</evidence>
<keyword evidence="1" id="KW-0479">Metal-binding</keyword>
<dbReference type="PROSITE" id="PS51347">
    <property type="entry name" value="PHOSPHOTRIESTERASE_2"/>
    <property type="match status" value="1"/>
</dbReference>
<sequence>MSVVQTVLGPVPSEDLGRIMHHEHLLSLVPGPWLSGGRPDARVTATGLKPDPNETRYADDQVRHAVTALSGLAALGIGTVVDLSPYGVAGRDPVGANVALLQRISRESGVHVVAGSSVYLEAYSPRWTVEADLRQMTERFVADAAQGIGTSGVRAGIFGEQATSLNRITAHEEKCLRAAARAQRETGLGLTTHTTHGTMALEQLEILRQEGADLDHVVIGHMDTRADLGYVRQVARTGVHIAFDTVGKQNWDFVLEPEPHDQPDGEIAKQAYHRSDITRATRLATLVAEGFEDQILLAQDLTGAEVWMNPTTHGQWGYSYLGASFSTLLLEHGITEKQIEKMLLTNPARLLQTTARP</sequence>
<dbReference type="RefSeq" id="WP_169384817.1">
    <property type="nucleotide sequence ID" value="NZ_JAAXLA010000082.1"/>
</dbReference>
<dbReference type="Proteomes" id="UP000820669">
    <property type="component" value="Unassembled WGS sequence"/>
</dbReference>
<dbReference type="PANTHER" id="PTHR10819:SF3">
    <property type="entry name" value="PHOSPHOTRIESTERASE-RELATED PROTEIN"/>
    <property type="match status" value="1"/>
</dbReference>
<reference evidence="4 5" key="1">
    <citation type="submission" date="2020-04" db="EMBL/GenBank/DDBJ databases">
        <authorList>
            <person name="Klaysubun C."/>
            <person name="Duangmal K."/>
            <person name="Lipun K."/>
        </authorList>
    </citation>
    <scope>NUCLEOTIDE SEQUENCE [LARGE SCALE GENOMIC DNA]</scope>
    <source>
        <strain evidence="4 5">K10HN5</strain>
    </source>
</reference>
<evidence type="ECO:0000313" key="5">
    <source>
        <dbReference type="Proteomes" id="UP000820669"/>
    </source>
</evidence>
<comment type="caution">
    <text evidence="3">Lacks conserved residue(s) required for the propagation of feature annotation.</text>
</comment>
<evidence type="ECO:0000256" key="1">
    <source>
        <dbReference type="ARBA" id="ARBA00022723"/>
    </source>
</evidence>
<evidence type="ECO:0000256" key="3">
    <source>
        <dbReference type="PROSITE-ProRule" id="PRU00679"/>
    </source>
</evidence>